<gene>
    <name evidence="3" type="ORF">C8Z91_06290</name>
</gene>
<evidence type="ECO:0000256" key="1">
    <source>
        <dbReference type="PIRSR" id="PIRSR000443-1"/>
    </source>
</evidence>
<dbReference type="PANTHER" id="PTHR32268:SF15">
    <property type="entry name" value="HOMOSERINE ACETYLTRANSFERASE FAMILY PROTEIN (AFU_ORTHOLOGUE AFUA_1G15350)"/>
    <property type="match status" value="1"/>
</dbReference>
<dbReference type="Proteomes" id="UP000244184">
    <property type="component" value="Unassembled WGS sequence"/>
</dbReference>
<dbReference type="PANTHER" id="PTHR32268">
    <property type="entry name" value="HOMOSERINE O-ACETYLTRANSFERASE"/>
    <property type="match status" value="1"/>
</dbReference>
<dbReference type="Pfam" id="PF00561">
    <property type="entry name" value="Abhydrolase_1"/>
    <property type="match status" value="1"/>
</dbReference>
<organism evidence="3 4">
    <name type="scientific">Paenibacillus elgii</name>
    <dbReference type="NCBI Taxonomy" id="189691"/>
    <lineage>
        <taxon>Bacteria</taxon>
        <taxon>Bacillati</taxon>
        <taxon>Bacillota</taxon>
        <taxon>Bacilli</taxon>
        <taxon>Bacillales</taxon>
        <taxon>Paenibacillaceae</taxon>
        <taxon>Paenibacillus</taxon>
    </lineage>
</organism>
<dbReference type="GO" id="GO:0016747">
    <property type="term" value="F:acyltransferase activity, transferring groups other than amino-acyl groups"/>
    <property type="evidence" value="ECO:0007669"/>
    <property type="project" value="InterPro"/>
</dbReference>
<name>A0A2T6G7H9_9BACL</name>
<feature type="active site" evidence="1">
    <location>
        <position position="311"/>
    </location>
</feature>
<reference evidence="3 4" key="1">
    <citation type="submission" date="2018-03" db="EMBL/GenBank/DDBJ databases">
        <title>Genome sequence of Paenibacillus elgii strain AC13 an antimicrobial compound producing bacteria.</title>
        <authorList>
            <person name="Kurokawa A.S."/>
            <person name="Araujo J.F."/>
            <person name="Costa R.A."/>
            <person name="Ortega D.B."/>
            <person name="Pires A.S."/>
            <person name="Pappas G.J.Jr."/>
            <person name="Franco O.L."/>
            <person name="Barreto C."/>
            <person name="Magalhaes B.S."/>
            <person name="Kruger R.H."/>
        </authorList>
    </citation>
    <scope>NUCLEOTIDE SEQUENCE [LARGE SCALE GENOMIC DNA]</scope>
    <source>
        <strain evidence="3 4">AC13</strain>
    </source>
</reference>
<protein>
    <recommendedName>
        <fullName evidence="2">AB hydrolase-1 domain-containing protein</fullName>
    </recommendedName>
</protein>
<dbReference type="InterPro" id="IPR000073">
    <property type="entry name" value="AB_hydrolase_1"/>
</dbReference>
<accession>A0A2T6G7H9</accession>
<dbReference type="Gene3D" id="3.40.50.1820">
    <property type="entry name" value="alpha/beta hydrolase"/>
    <property type="match status" value="1"/>
</dbReference>
<dbReference type="InterPro" id="IPR008220">
    <property type="entry name" value="HAT_MetX-like"/>
</dbReference>
<evidence type="ECO:0000313" key="4">
    <source>
        <dbReference type="Proteomes" id="UP000244184"/>
    </source>
</evidence>
<proteinExistence type="predicted"/>
<feature type="active site" evidence="1">
    <location>
        <position position="282"/>
    </location>
</feature>
<dbReference type="InterPro" id="IPR029058">
    <property type="entry name" value="AB_hydrolase_fold"/>
</dbReference>
<comment type="caution">
    <text evidence="3">The sequence shown here is derived from an EMBL/GenBank/DDBJ whole genome shotgun (WGS) entry which is preliminary data.</text>
</comment>
<dbReference type="AlphaFoldDB" id="A0A2T6G7H9"/>
<dbReference type="NCBIfam" id="NF005757">
    <property type="entry name" value="PRK07581.1"/>
    <property type="match status" value="1"/>
</dbReference>
<evidence type="ECO:0000259" key="2">
    <source>
        <dbReference type="Pfam" id="PF00561"/>
    </source>
</evidence>
<dbReference type="PIRSF" id="PIRSF000443">
    <property type="entry name" value="Homoser_Ac_trans"/>
    <property type="match status" value="1"/>
</dbReference>
<dbReference type="EMBL" id="PYHP01000018">
    <property type="protein sequence ID" value="PUA40101.1"/>
    <property type="molecule type" value="Genomic_DNA"/>
</dbReference>
<dbReference type="RefSeq" id="WP_108530696.1">
    <property type="nucleotide sequence ID" value="NZ_PYHP01000018.1"/>
</dbReference>
<dbReference type="SUPFAM" id="SSF53474">
    <property type="entry name" value="alpha/beta-Hydrolases"/>
    <property type="match status" value="1"/>
</dbReference>
<feature type="domain" description="AB hydrolase-1" evidence="2">
    <location>
        <begin position="55"/>
        <end position="159"/>
    </location>
</feature>
<feature type="active site" description="Nucleophile" evidence="1">
    <location>
        <position position="128"/>
    </location>
</feature>
<sequence length="340" mass="38165">MDYEVMELGDVELQSGAILPGAFLAYKTYGTLRADKSNAILYPTAFGDTHVQNEWLIGEGKALDPQHYFIIVPNLLGNGLSSSPSNTPSPWDRGNFPQVTIMNNVRLQHRLVTQRFGISKLALVTGWSLGAMQTFQWAASYLDMVERIAPIAGTAKTWPHTYVFLEGVKAPLETDAAWRSGHDRQTAEKALRAVGRVYAGWGFSQAFYREERYQQLGYTSLDAFLSGFWDRNFAGLDPYNLLSMLWTGQHADISSNPMYNGDFEQALRSIKARAVVMPASTDLYFTPEDSEYETRRMPYAAFRPIRSIWGHFAGRGLNPEDSQFIDDELKRLLACSVSAS</sequence>
<evidence type="ECO:0000313" key="3">
    <source>
        <dbReference type="EMBL" id="PUA40101.1"/>
    </source>
</evidence>